<dbReference type="Gene3D" id="3.60.21.10">
    <property type="match status" value="1"/>
</dbReference>
<dbReference type="AlphaFoldDB" id="A0A1G9EQ50"/>
<gene>
    <name evidence="2" type="ORF">SAMN05660337_1219</name>
</gene>
<dbReference type="PANTHER" id="PTHR31302">
    <property type="entry name" value="TRANSMEMBRANE PROTEIN WITH METALLOPHOSPHOESTERASE DOMAIN-RELATED"/>
    <property type="match status" value="1"/>
</dbReference>
<dbReference type="Proteomes" id="UP000199053">
    <property type="component" value="Unassembled WGS sequence"/>
</dbReference>
<protein>
    <submittedName>
        <fullName evidence="2">Calcineurin-like phosphoesterase</fullName>
    </submittedName>
</protein>
<reference evidence="3" key="1">
    <citation type="submission" date="2016-10" db="EMBL/GenBank/DDBJ databases">
        <authorList>
            <person name="Varghese N."/>
            <person name="Submissions S."/>
        </authorList>
    </citation>
    <scope>NUCLEOTIDE SEQUENCE [LARGE SCALE GENOMIC DNA]</scope>
    <source>
        <strain evidence="3">DSM 16995</strain>
    </source>
</reference>
<sequence>MGRYKIFIIDDSYTERASLFKKIIDNSSLLSNNYDIEYNIVDETSSPVQPILDRAQSADLILLDMFLSDNSDEPFQIKQKDKYINILDKLGQKEIIAPIFIVSEMWGKDQLRNYKSSLINRHVQGSINVRESVISDAKYLDQCSTNITNAIIRSKGGHYIDISQNAPLKIIHLSDLQFGGKWTGGDSLKTKVQEDVRLNLCTEIERHIHRGAPLPNALIISGDIAQTGSLEEYIAATNFIKELLKEINIPQDSCFICPGNHDVHIPSTGEPYLKFTPPSDDDQNTRLELLKEKVDGSAPEINRGLLNFRQFAYSLTRKREWSLDFSNLDQEEGNTFFHSPLFSFYGLNIFGLNTANEISYQTSDFKKGEILGYPAKLFKKQLKRYKESYPENLNVIISHHPIIKHSTNKTICEQLPEGTKNIFLFGHRHENIQGINIPDQGAEGFIYSCAPTLTLDPKYREAHVPAGFNSILIERDKGIPVKVTITQHISTSQDGFITKEMEPYNITN</sequence>
<accession>A0A1G9EQ50</accession>
<dbReference type="EMBL" id="FNGA01000002">
    <property type="protein sequence ID" value="SDK78312.1"/>
    <property type="molecule type" value="Genomic_DNA"/>
</dbReference>
<dbReference type="InterPro" id="IPR051158">
    <property type="entry name" value="Metallophosphoesterase_sf"/>
</dbReference>
<keyword evidence="3" id="KW-1185">Reference proteome</keyword>
<name>A0A1G9EQ50_9BACT</name>
<dbReference type="Pfam" id="PF00149">
    <property type="entry name" value="Metallophos"/>
    <property type="match status" value="1"/>
</dbReference>
<dbReference type="GO" id="GO:0016787">
    <property type="term" value="F:hydrolase activity"/>
    <property type="evidence" value="ECO:0007669"/>
    <property type="project" value="InterPro"/>
</dbReference>
<feature type="domain" description="Calcineurin-like phosphoesterase" evidence="1">
    <location>
        <begin position="168"/>
        <end position="430"/>
    </location>
</feature>
<dbReference type="InterPro" id="IPR004843">
    <property type="entry name" value="Calcineurin-like_PHP"/>
</dbReference>
<dbReference type="STRING" id="246191.SAMN05660337_1219"/>
<dbReference type="SUPFAM" id="SSF56300">
    <property type="entry name" value="Metallo-dependent phosphatases"/>
    <property type="match status" value="1"/>
</dbReference>
<organism evidence="2 3">
    <name type="scientific">Maridesulfovibrio ferrireducens</name>
    <dbReference type="NCBI Taxonomy" id="246191"/>
    <lineage>
        <taxon>Bacteria</taxon>
        <taxon>Pseudomonadati</taxon>
        <taxon>Thermodesulfobacteriota</taxon>
        <taxon>Desulfovibrionia</taxon>
        <taxon>Desulfovibrionales</taxon>
        <taxon>Desulfovibrionaceae</taxon>
        <taxon>Maridesulfovibrio</taxon>
    </lineage>
</organism>
<evidence type="ECO:0000313" key="2">
    <source>
        <dbReference type="EMBL" id="SDK78312.1"/>
    </source>
</evidence>
<dbReference type="RefSeq" id="WP_092159289.1">
    <property type="nucleotide sequence ID" value="NZ_FNGA01000002.1"/>
</dbReference>
<dbReference type="PANTHER" id="PTHR31302:SF0">
    <property type="entry name" value="TRANSMEMBRANE PROTEIN WITH METALLOPHOSPHOESTERASE DOMAIN"/>
    <property type="match status" value="1"/>
</dbReference>
<dbReference type="InterPro" id="IPR029052">
    <property type="entry name" value="Metallo-depent_PP-like"/>
</dbReference>
<evidence type="ECO:0000313" key="3">
    <source>
        <dbReference type="Proteomes" id="UP000199053"/>
    </source>
</evidence>
<dbReference type="OrthoDB" id="651281at2"/>
<proteinExistence type="predicted"/>
<evidence type="ECO:0000259" key="1">
    <source>
        <dbReference type="Pfam" id="PF00149"/>
    </source>
</evidence>